<dbReference type="InterPro" id="IPR027417">
    <property type="entry name" value="P-loop_NTPase"/>
</dbReference>
<dbReference type="EMBL" id="PXYX01000078">
    <property type="protein sequence ID" value="PSR22897.1"/>
    <property type="molecule type" value="Genomic_DNA"/>
</dbReference>
<dbReference type="SUPFAM" id="SSF52540">
    <property type="entry name" value="P-loop containing nucleoside triphosphate hydrolases"/>
    <property type="match status" value="2"/>
</dbReference>
<dbReference type="Proteomes" id="UP000242705">
    <property type="component" value="Unassembled WGS sequence"/>
</dbReference>
<dbReference type="InterPro" id="IPR032781">
    <property type="entry name" value="ABC_tran_Xtn"/>
</dbReference>
<dbReference type="Pfam" id="PF00005">
    <property type="entry name" value="ABC_tran"/>
    <property type="match status" value="2"/>
</dbReference>
<evidence type="ECO:0000313" key="4">
    <source>
        <dbReference type="EMBL" id="PSR22897.1"/>
    </source>
</evidence>
<dbReference type="PANTHER" id="PTHR42855:SF2">
    <property type="entry name" value="DRUG RESISTANCE ABC TRANSPORTER,ATP-BINDING PROTEIN"/>
    <property type="match status" value="1"/>
</dbReference>
<keyword evidence="1" id="KW-0547">Nucleotide-binding</keyword>
<feature type="domain" description="ABC transporter" evidence="3">
    <location>
        <begin position="33"/>
        <end position="289"/>
    </location>
</feature>
<keyword evidence="2" id="KW-0067">ATP-binding</keyword>
<feature type="domain" description="ABC transporter" evidence="3">
    <location>
        <begin position="346"/>
        <end position="558"/>
    </location>
</feature>
<accession>A0A2T2WKZ5</accession>
<evidence type="ECO:0000256" key="2">
    <source>
        <dbReference type="ARBA" id="ARBA00022840"/>
    </source>
</evidence>
<dbReference type="SMART" id="SM00382">
    <property type="entry name" value="AAA"/>
    <property type="match status" value="2"/>
</dbReference>
<comment type="caution">
    <text evidence="4">The sequence shown here is derived from an EMBL/GenBank/DDBJ whole genome shotgun (WGS) entry which is preliminary data.</text>
</comment>
<dbReference type="FunFam" id="3.40.50.300:FF:000011">
    <property type="entry name" value="Putative ABC transporter ATP-binding component"/>
    <property type="match status" value="1"/>
</dbReference>
<dbReference type="AlphaFoldDB" id="A0A2T2WKZ5"/>
<organism evidence="4 5">
    <name type="scientific">Sulfobacillus thermosulfidooxidans</name>
    <dbReference type="NCBI Taxonomy" id="28034"/>
    <lineage>
        <taxon>Bacteria</taxon>
        <taxon>Bacillati</taxon>
        <taxon>Bacillota</taxon>
        <taxon>Clostridia</taxon>
        <taxon>Eubacteriales</taxon>
        <taxon>Clostridiales Family XVII. Incertae Sedis</taxon>
        <taxon>Sulfobacillus</taxon>
    </lineage>
</organism>
<dbReference type="PANTHER" id="PTHR42855">
    <property type="entry name" value="ABC TRANSPORTER ATP-BINDING SUBUNIT"/>
    <property type="match status" value="1"/>
</dbReference>
<name>A0A2T2WKZ5_SULTH</name>
<dbReference type="PROSITE" id="PS50893">
    <property type="entry name" value="ABC_TRANSPORTER_2"/>
    <property type="match status" value="2"/>
</dbReference>
<gene>
    <name evidence="4" type="ORF">C7B47_16305</name>
</gene>
<evidence type="ECO:0000313" key="5">
    <source>
        <dbReference type="Proteomes" id="UP000242705"/>
    </source>
</evidence>
<dbReference type="GO" id="GO:0005524">
    <property type="term" value="F:ATP binding"/>
    <property type="evidence" value="ECO:0007669"/>
    <property type="project" value="UniProtKB-KW"/>
</dbReference>
<evidence type="ECO:0000259" key="3">
    <source>
        <dbReference type="PROSITE" id="PS50893"/>
    </source>
</evidence>
<dbReference type="Gene3D" id="3.40.50.300">
    <property type="entry name" value="P-loop containing nucleotide triphosphate hydrolases"/>
    <property type="match status" value="2"/>
</dbReference>
<dbReference type="GO" id="GO:0016887">
    <property type="term" value="F:ATP hydrolysis activity"/>
    <property type="evidence" value="ECO:0007669"/>
    <property type="project" value="InterPro"/>
</dbReference>
<protein>
    <recommendedName>
        <fullName evidence="3">ABC transporter domain-containing protein</fullName>
    </recommendedName>
</protein>
<dbReference type="CDD" id="cd03221">
    <property type="entry name" value="ABCF_EF-3"/>
    <property type="match status" value="2"/>
</dbReference>
<dbReference type="InterPro" id="IPR051309">
    <property type="entry name" value="ABCF_ATPase"/>
</dbReference>
<evidence type="ECO:0000256" key="1">
    <source>
        <dbReference type="ARBA" id="ARBA00022741"/>
    </source>
</evidence>
<sequence>MQHYLFPFITALCYHQKIMGKTFWRSQTIMAWMSLQSLRITVGGKTLVTDITLNISAGDRIGIVGPNGMGKTTFLSILAGTLEPDAGTRKLFGQPKIAQLSQWQPMSCPTIWDCAYFSNQEIHNLADQLQKIETAMTQTDLGVDQLNDLMERWGALSERFTDLGGYEWEARVKSHLLAMGFFESRWSDSPNHLSGGEKHRLALLQVLLSGADIWLLDEPNNHLDITTIEWLEQQIRAFQGAVILVSHDRAFLDHTTTRIISWEDGFFWSVSGTWSKYHHLREERLRNEVNRYQRLIEEQKRLEDYIARYRSGSRAKLAQSRMKRLDKLDKMEVIKPAPTERRNPQLLHNSLAKSSREPLATIQNLIIRRPHRTWQPLTFKIPQGAKIALVGANGTGKSSLMDTIYQSPAEIHWHQDVQIAYLKQDAVLQLPEGITAMDYLYQQGFEREEIYFVGHHFGLPRELLETSLDNWSGGERIRLKLLETLMVPSHLLLLDEPTNHLDITMRLALESLIQDYPGSVIIASHDRAFLQATSTHTLWSTGQEFIWDKESYQVGRSIPQLQ</sequence>
<dbReference type="InterPro" id="IPR003439">
    <property type="entry name" value="ABC_transporter-like_ATP-bd"/>
</dbReference>
<proteinExistence type="predicted"/>
<dbReference type="InterPro" id="IPR003593">
    <property type="entry name" value="AAA+_ATPase"/>
</dbReference>
<reference evidence="4 5" key="1">
    <citation type="journal article" date="2014" name="BMC Genomics">
        <title>Comparison of environmental and isolate Sulfobacillus genomes reveals diverse carbon, sulfur, nitrogen, and hydrogen metabolisms.</title>
        <authorList>
            <person name="Justice N.B."/>
            <person name="Norman A."/>
            <person name="Brown C.T."/>
            <person name="Singh A."/>
            <person name="Thomas B.C."/>
            <person name="Banfield J.F."/>
        </authorList>
    </citation>
    <scope>NUCLEOTIDE SEQUENCE [LARGE SCALE GENOMIC DNA]</scope>
    <source>
        <strain evidence="4">AMDSBA5</strain>
    </source>
</reference>
<dbReference type="Pfam" id="PF12848">
    <property type="entry name" value="ABC_tran_Xtn"/>
    <property type="match status" value="1"/>
</dbReference>